<dbReference type="KEGG" id="saqu:EJC51_00425"/>
<dbReference type="EMBL" id="CP034463">
    <property type="protein sequence ID" value="AZP22939.1"/>
    <property type="molecule type" value="Genomic_DNA"/>
</dbReference>
<evidence type="ECO:0000313" key="3">
    <source>
        <dbReference type="Proteomes" id="UP000280197"/>
    </source>
</evidence>
<dbReference type="EMBL" id="CP034463">
    <property type="protein sequence ID" value="AZP14765.1"/>
    <property type="molecule type" value="Genomic_DNA"/>
</dbReference>
<dbReference type="KEGG" id="saqu:EJC51_47120"/>
<dbReference type="RefSeq" id="WP_126269152.1">
    <property type="nucleotide sequence ID" value="NZ_CP034463.1"/>
</dbReference>
<evidence type="ECO:0000313" key="2">
    <source>
        <dbReference type="EMBL" id="AZP22939.1"/>
    </source>
</evidence>
<dbReference type="Proteomes" id="UP000280197">
    <property type="component" value="Chromosome"/>
</dbReference>
<name>A0A3Q9C6K0_9ACTN</name>
<proteinExistence type="predicted"/>
<gene>
    <name evidence="1" type="ORF">EJC51_00425</name>
    <name evidence="2" type="ORF">EJC51_47120</name>
</gene>
<protein>
    <submittedName>
        <fullName evidence="2">Uncharacterized protein</fullName>
    </submittedName>
</protein>
<keyword evidence="3" id="KW-1185">Reference proteome</keyword>
<evidence type="ECO:0000313" key="1">
    <source>
        <dbReference type="EMBL" id="AZP14765.1"/>
    </source>
</evidence>
<sequence length="241" mass="26340">MRGQDADAIFHSLPRIGVQAPYAAGYGFTVPMRAPINGTDRVRLTLASALKLTEVWMTAGQSFVKVLRHMIDLYTSRPMHFEVVPTVRLRSDALATALPELTPWFIKVLPEILFVETPDPPDGARRVRPFDHASSTPGRGTFAWVVSTARTSTAKLLGLGSFISNAPRRADVQAPPLQPRKDAPTEDVADCWHRGGQHRSRVTASPPVQRCTVGRSSCVTKAASSTGRRSDLHVSCLPDHV</sequence>
<dbReference type="AlphaFoldDB" id="A0A3Q9C6K0"/>
<organism evidence="2 3">
    <name type="scientific">Streptomyces aquilus</name>
    <dbReference type="NCBI Taxonomy" id="2548456"/>
    <lineage>
        <taxon>Bacteria</taxon>
        <taxon>Bacillati</taxon>
        <taxon>Actinomycetota</taxon>
        <taxon>Actinomycetes</taxon>
        <taxon>Kitasatosporales</taxon>
        <taxon>Streptomycetaceae</taxon>
        <taxon>Streptomyces</taxon>
    </lineage>
</organism>
<accession>A0A3Q9C6K0</accession>
<reference evidence="2 3" key="1">
    <citation type="submission" date="2018-12" db="EMBL/GenBank/DDBJ databases">
        <authorList>
            <person name="Li K."/>
        </authorList>
    </citation>
    <scope>NUCLEOTIDE SEQUENCE [LARGE SCALE GENOMIC DNA]</scope>
    <source>
        <strain evidence="3">CR22</strain>
        <strain evidence="2">GGCR-6</strain>
    </source>
</reference>